<feature type="compositionally biased region" description="Basic and acidic residues" evidence="1">
    <location>
        <begin position="392"/>
        <end position="409"/>
    </location>
</feature>
<evidence type="ECO:0000256" key="1">
    <source>
        <dbReference type="SAM" id="MobiDB-lite"/>
    </source>
</evidence>
<dbReference type="InterPro" id="IPR036439">
    <property type="entry name" value="Dockerin_dom_sf"/>
</dbReference>
<dbReference type="Gene3D" id="1.10.1330.10">
    <property type="entry name" value="Dockerin domain"/>
    <property type="match status" value="1"/>
</dbReference>
<comment type="caution">
    <text evidence="2">The sequence shown here is derived from an EMBL/GenBank/DDBJ whole genome shotgun (WGS) entry which is preliminary data.</text>
</comment>
<sequence>MFLYHRLFHFVTVLLPVLFLVSFNIGEAKVVEVTPYADELPFNKTWVNEGDTLEQATEVHNINVWKVEDYELPTMYEDPYVLRRTDNTLEAWVIFELPYIDSLEILGYFWPEHENEFSVFLSSDGETWEETTPIITRIPDTEGKERWTKKKYQLFNLDKITHVKIVWPEVDASSNDWWNPYLGSIIATISQPRPDAIISYFPEEMQIPRFDTDSVTLSGAVVDQLGIAMENYPVSWTAEQPLPAGLLLSPEGMLTIDSSCNDGATLRVTGTAIVPEFKQQLVSVDQIDMQGRTVWKWVPTGNMVTLETQKEIVFHAALLGDTDGNLQLDQVDLDFVCQHYGAQSTDKDWNSIRLADIDENQRIDIVDVAYFAKYSILKQENEASNEEATEVSQDRTEEKAEPEGDLIKE</sequence>
<proteinExistence type="predicted"/>
<dbReference type="GO" id="GO:0000272">
    <property type="term" value="P:polysaccharide catabolic process"/>
    <property type="evidence" value="ECO:0007669"/>
    <property type="project" value="InterPro"/>
</dbReference>
<protein>
    <recommendedName>
        <fullName evidence="4">Dockerin domain-containing protein</fullName>
    </recommendedName>
</protein>
<evidence type="ECO:0000313" key="3">
    <source>
        <dbReference type="Proteomes" id="UP000806542"/>
    </source>
</evidence>
<keyword evidence="3" id="KW-1185">Reference proteome</keyword>
<dbReference type="InterPro" id="IPR018247">
    <property type="entry name" value="EF_Hand_1_Ca_BS"/>
</dbReference>
<reference evidence="2" key="1">
    <citation type="submission" date="2020-10" db="EMBL/GenBank/DDBJ databases">
        <title>ChiBAC.</title>
        <authorList>
            <person name="Zenner C."/>
            <person name="Hitch T.C.A."/>
            <person name="Clavel T."/>
        </authorList>
    </citation>
    <scope>NUCLEOTIDE SEQUENCE</scope>
    <source>
        <strain evidence="2">DSM 107454</strain>
    </source>
</reference>
<accession>A0A9D5M533</accession>
<dbReference type="RefSeq" id="WP_226392237.1">
    <property type="nucleotide sequence ID" value="NZ_JADCKB010000006.1"/>
</dbReference>
<feature type="region of interest" description="Disordered" evidence="1">
    <location>
        <begin position="381"/>
        <end position="409"/>
    </location>
</feature>
<organism evidence="2 3">
    <name type="scientific">Ructibacterium gallinarum</name>
    <dbReference type="NCBI Taxonomy" id="2779355"/>
    <lineage>
        <taxon>Bacteria</taxon>
        <taxon>Bacillati</taxon>
        <taxon>Bacillota</taxon>
        <taxon>Clostridia</taxon>
        <taxon>Eubacteriales</taxon>
        <taxon>Oscillospiraceae</taxon>
        <taxon>Ructibacterium</taxon>
    </lineage>
</organism>
<name>A0A9D5M533_9FIRM</name>
<dbReference type="SUPFAM" id="SSF63446">
    <property type="entry name" value="Type I dockerin domain"/>
    <property type="match status" value="1"/>
</dbReference>
<gene>
    <name evidence="2" type="ORF">INF28_04285</name>
</gene>
<evidence type="ECO:0000313" key="2">
    <source>
        <dbReference type="EMBL" id="MBE5039679.1"/>
    </source>
</evidence>
<dbReference type="EMBL" id="JADCKB010000006">
    <property type="protein sequence ID" value="MBE5039679.1"/>
    <property type="molecule type" value="Genomic_DNA"/>
</dbReference>
<dbReference type="PROSITE" id="PS00018">
    <property type="entry name" value="EF_HAND_1"/>
    <property type="match status" value="1"/>
</dbReference>
<evidence type="ECO:0008006" key="4">
    <source>
        <dbReference type="Google" id="ProtNLM"/>
    </source>
</evidence>
<dbReference type="Proteomes" id="UP000806542">
    <property type="component" value="Unassembled WGS sequence"/>
</dbReference>
<dbReference type="AlphaFoldDB" id="A0A9D5M533"/>